<accession>A0A060QF24</accession>
<dbReference type="AlphaFoldDB" id="A0A060QF24"/>
<sequence length="50" mass="5721">MYRIMICPFQDAGQVGAASDKGRKVRRTGHERWQDEFVQPSRPAMQSSPL</sequence>
<comment type="caution">
    <text evidence="2">The sequence shown here is derived from an EMBL/GenBank/DDBJ whole genome shotgun (WGS) entry which is preliminary data.</text>
</comment>
<evidence type="ECO:0000313" key="3">
    <source>
        <dbReference type="Proteomes" id="UP000027583"/>
    </source>
</evidence>
<dbReference type="EMBL" id="CBLX010000009">
    <property type="protein sequence ID" value="CDG39283.1"/>
    <property type="molecule type" value="Genomic_DNA"/>
</dbReference>
<organism evidence="2 3">
    <name type="scientific">Asaia bogorensis</name>
    <dbReference type="NCBI Taxonomy" id="91915"/>
    <lineage>
        <taxon>Bacteria</taxon>
        <taxon>Pseudomonadati</taxon>
        <taxon>Pseudomonadota</taxon>
        <taxon>Alphaproteobacteria</taxon>
        <taxon>Acetobacterales</taxon>
        <taxon>Acetobacteraceae</taxon>
        <taxon>Asaia</taxon>
    </lineage>
</organism>
<reference evidence="2 3" key="1">
    <citation type="journal article" date="2014" name="Genome Biol. Evol.">
        <title>Acetic acid bacteria genomes reveal functional traits for adaptation to life in insect guts.</title>
        <authorList>
            <person name="Chouaia B."/>
            <person name="Gaiarsa S."/>
            <person name="Crotti E."/>
            <person name="Comandatore F."/>
            <person name="Degli Esposti M."/>
            <person name="Ricci I."/>
            <person name="Alma A."/>
            <person name="Favia G."/>
            <person name="Bandi C."/>
            <person name="Daffonchio D."/>
        </authorList>
    </citation>
    <scope>NUCLEOTIDE SEQUENCE [LARGE SCALE GENOMIC DNA]</scope>
    <source>
        <strain evidence="2 3">SF2.1</strain>
    </source>
</reference>
<evidence type="ECO:0000313" key="2">
    <source>
        <dbReference type="EMBL" id="CDG39283.1"/>
    </source>
</evidence>
<protein>
    <submittedName>
        <fullName evidence="2">Uncharacterized protein</fullName>
    </submittedName>
</protein>
<gene>
    <name evidence="2" type="ORF">ASAP_1238</name>
</gene>
<reference evidence="2 3" key="2">
    <citation type="journal article" date="2014" name="PLoS ONE">
        <title>Evolution of mitochondria reconstructed from the energy metabolism of living bacteria.</title>
        <authorList>
            <person name="Degli Esposti M."/>
            <person name="Chouaia B."/>
            <person name="Comandatore F."/>
            <person name="Crotti E."/>
            <person name="Sassera D."/>
            <person name="Lievens P.M."/>
            <person name="Daffonchio D."/>
            <person name="Bandi C."/>
        </authorList>
    </citation>
    <scope>NUCLEOTIDE SEQUENCE [LARGE SCALE GENOMIC DNA]</scope>
    <source>
        <strain evidence="2 3">SF2.1</strain>
    </source>
</reference>
<dbReference type="Proteomes" id="UP000027583">
    <property type="component" value="Unassembled WGS sequence"/>
</dbReference>
<proteinExistence type="predicted"/>
<evidence type="ECO:0000256" key="1">
    <source>
        <dbReference type="SAM" id="MobiDB-lite"/>
    </source>
</evidence>
<name>A0A060QF24_9PROT</name>
<feature type="region of interest" description="Disordered" evidence="1">
    <location>
        <begin position="15"/>
        <end position="50"/>
    </location>
</feature>